<dbReference type="InterPro" id="IPR049551">
    <property type="entry name" value="PKS_DH_C"/>
</dbReference>
<dbReference type="FunFam" id="3.40.366.10:FF:000002">
    <property type="entry name" value="Probable polyketide synthase 2"/>
    <property type="match status" value="2"/>
</dbReference>
<dbReference type="Pfam" id="PF16197">
    <property type="entry name" value="KAsynt_C_assoc"/>
    <property type="match status" value="2"/>
</dbReference>
<dbReference type="SMART" id="SM01294">
    <property type="entry name" value="PKS_PP_betabranch"/>
    <property type="match status" value="2"/>
</dbReference>
<dbReference type="InterPro" id="IPR016035">
    <property type="entry name" value="Acyl_Trfase/lysoPLipase"/>
</dbReference>
<dbReference type="InterPro" id="IPR006162">
    <property type="entry name" value="Ppantetheine_attach_site"/>
</dbReference>
<dbReference type="InterPro" id="IPR036291">
    <property type="entry name" value="NAD(P)-bd_dom_sf"/>
</dbReference>
<dbReference type="SUPFAM" id="SSF55048">
    <property type="entry name" value="Probable ACP-binding domain of malonyl-CoA ACP transacylase"/>
    <property type="match status" value="2"/>
</dbReference>
<dbReference type="PROSITE" id="PS52019">
    <property type="entry name" value="PKS_MFAS_DH"/>
    <property type="match status" value="1"/>
</dbReference>
<keyword evidence="3" id="KW-0808">Transferase</keyword>
<dbReference type="Gene3D" id="3.10.129.110">
    <property type="entry name" value="Polyketide synthase dehydratase"/>
    <property type="match status" value="1"/>
</dbReference>
<reference evidence="11" key="1">
    <citation type="submission" date="2021-02" db="EMBL/GenBank/DDBJ databases">
        <title>Draft genome sequence of Microbispora sp. RL4-1S isolated from rice leaves in Thailand.</title>
        <authorList>
            <person name="Muangham S."/>
            <person name="Duangmal K."/>
        </authorList>
    </citation>
    <scope>NUCLEOTIDE SEQUENCE</scope>
    <source>
        <strain evidence="11">RL4-1S</strain>
    </source>
</reference>
<evidence type="ECO:0000256" key="2">
    <source>
        <dbReference type="ARBA" id="ARBA00022553"/>
    </source>
</evidence>
<dbReference type="Gene3D" id="3.40.366.10">
    <property type="entry name" value="Malonyl-Coenzyme A Acyl Carrier Protein, domain 2"/>
    <property type="match status" value="2"/>
</dbReference>
<feature type="region of interest" description="Disordered" evidence="7">
    <location>
        <begin position="2682"/>
        <end position="2713"/>
    </location>
</feature>
<evidence type="ECO:0000313" key="12">
    <source>
        <dbReference type="Proteomes" id="UP000674234"/>
    </source>
</evidence>
<protein>
    <submittedName>
        <fullName evidence="11">SDR family NAD(P)-dependent oxidoreductase</fullName>
    </submittedName>
</protein>
<dbReference type="Gene3D" id="3.40.47.10">
    <property type="match status" value="2"/>
</dbReference>
<dbReference type="InterPro" id="IPR016036">
    <property type="entry name" value="Malonyl_transacylase_ACP-bd"/>
</dbReference>
<dbReference type="Pfam" id="PF00698">
    <property type="entry name" value="Acyl_transf_1"/>
    <property type="match status" value="2"/>
</dbReference>
<evidence type="ECO:0000256" key="4">
    <source>
        <dbReference type="ARBA" id="ARBA00023268"/>
    </source>
</evidence>
<dbReference type="GO" id="GO:0004315">
    <property type="term" value="F:3-oxoacyl-[acyl-carrier-protein] synthase activity"/>
    <property type="evidence" value="ECO:0007669"/>
    <property type="project" value="InterPro"/>
</dbReference>
<dbReference type="InterPro" id="IPR032821">
    <property type="entry name" value="PKS_assoc"/>
</dbReference>
<dbReference type="FunFam" id="1.10.1200.10:FF:000007">
    <property type="entry name" value="Probable polyketide synthase pks17"/>
    <property type="match status" value="1"/>
</dbReference>
<organism evidence="11 12">
    <name type="scientific">Microbispora oryzae</name>
    <dbReference type="NCBI Taxonomy" id="2806554"/>
    <lineage>
        <taxon>Bacteria</taxon>
        <taxon>Bacillati</taxon>
        <taxon>Actinomycetota</taxon>
        <taxon>Actinomycetes</taxon>
        <taxon>Streptosporangiales</taxon>
        <taxon>Streptosporangiaceae</taxon>
        <taxon>Microbispora</taxon>
    </lineage>
</organism>
<dbReference type="Gene3D" id="3.40.50.720">
    <property type="entry name" value="NAD(P)-binding Rossmann-like Domain"/>
    <property type="match status" value="1"/>
</dbReference>
<evidence type="ECO:0000259" key="9">
    <source>
        <dbReference type="PROSITE" id="PS52004"/>
    </source>
</evidence>
<dbReference type="InterPro" id="IPR050091">
    <property type="entry name" value="PKS_NRPS_Biosynth_Enz"/>
</dbReference>
<dbReference type="InterPro" id="IPR018201">
    <property type="entry name" value="Ketoacyl_synth_AS"/>
</dbReference>
<dbReference type="RefSeq" id="WP_210159191.1">
    <property type="nucleotide sequence ID" value="NZ_JAFCNB010000024.1"/>
</dbReference>
<dbReference type="InterPro" id="IPR014031">
    <property type="entry name" value="Ketoacyl_synth_C"/>
</dbReference>
<dbReference type="SMART" id="SM00826">
    <property type="entry name" value="PKS_DH"/>
    <property type="match status" value="1"/>
</dbReference>
<dbReference type="InterPro" id="IPR042104">
    <property type="entry name" value="PKS_dehydratase_sf"/>
</dbReference>
<dbReference type="Pfam" id="PF08659">
    <property type="entry name" value="KR"/>
    <property type="match status" value="1"/>
</dbReference>
<dbReference type="InterPro" id="IPR014030">
    <property type="entry name" value="Ketoacyl_synth_N"/>
</dbReference>
<dbReference type="PANTHER" id="PTHR43775:SF51">
    <property type="entry name" value="INACTIVE PHENOLPHTHIOCEROL SYNTHESIS POLYKETIDE SYNTHASE TYPE I PKS1-RELATED"/>
    <property type="match status" value="1"/>
</dbReference>
<feature type="region of interest" description="Disordered" evidence="7">
    <location>
        <begin position="2076"/>
        <end position="2107"/>
    </location>
</feature>
<dbReference type="PROSITE" id="PS50075">
    <property type="entry name" value="CARRIER"/>
    <property type="match status" value="2"/>
</dbReference>
<dbReference type="FunFam" id="3.40.47.10:FF:000019">
    <property type="entry name" value="Polyketide synthase type I"/>
    <property type="match status" value="1"/>
</dbReference>
<dbReference type="Pfam" id="PF00109">
    <property type="entry name" value="ketoacyl-synt"/>
    <property type="match status" value="2"/>
</dbReference>
<feature type="domain" description="Ketosynthase family 3 (KS3)" evidence="9">
    <location>
        <begin position="1023"/>
        <end position="1448"/>
    </location>
</feature>
<feature type="active site" description="Proton acceptor; for dehydratase activity" evidence="6">
    <location>
        <position position="1988"/>
    </location>
</feature>
<dbReference type="Pfam" id="PF21089">
    <property type="entry name" value="PKS_DH_N"/>
    <property type="match status" value="1"/>
</dbReference>
<dbReference type="SMART" id="SM00822">
    <property type="entry name" value="PKS_KR"/>
    <property type="match status" value="1"/>
</dbReference>
<dbReference type="SUPFAM" id="SSF51735">
    <property type="entry name" value="NAD(P)-binding Rossmann-fold domains"/>
    <property type="match status" value="2"/>
</dbReference>
<dbReference type="PROSITE" id="PS00606">
    <property type="entry name" value="KS3_1"/>
    <property type="match status" value="1"/>
</dbReference>
<keyword evidence="5" id="KW-0012">Acyltransferase</keyword>
<evidence type="ECO:0000259" key="10">
    <source>
        <dbReference type="PROSITE" id="PS52019"/>
    </source>
</evidence>
<feature type="active site" description="Proton donor; for dehydratase activity" evidence="6">
    <location>
        <position position="2171"/>
    </location>
</feature>
<dbReference type="InterPro" id="IPR020807">
    <property type="entry name" value="PKS_DH"/>
</dbReference>
<dbReference type="InterPro" id="IPR013968">
    <property type="entry name" value="PKS_KR"/>
</dbReference>
<dbReference type="InterPro" id="IPR020806">
    <property type="entry name" value="PKS_PP-bd"/>
</dbReference>
<dbReference type="SMART" id="SM00825">
    <property type="entry name" value="PKS_KS"/>
    <property type="match status" value="2"/>
</dbReference>
<dbReference type="CDD" id="cd08956">
    <property type="entry name" value="KR_3_FAS_SDR_x"/>
    <property type="match status" value="1"/>
</dbReference>
<feature type="domain" description="Carrier" evidence="8">
    <location>
        <begin position="2735"/>
        <end position="2810"/>
    </location>
</feature>
<dbReference type="InterPro" id="IPR009081">
    <property type="entry name" value="PP-bd_ACP"/>
</dbReference>
<dbReference type="SMART" id="SM00823">
    <property type="entry name" value="PKS_PP"/>
    <property type="match status" value="2"/>
</dbReference>
<evidence type="ECO:0000256" key="1">
    <source>
        <dbReference type="ARBA" id="ARBA00022450"/>
    </source>
</evidence>
<dbReference type="Pfam" id="PF14765">
    <property type="entry name" value="PS-DH"/>
    <property type="match status" value="1"/>
</dbReference>
<dbReference type="CDD" id="cd00833">
    <property type="entry name" value="PKS"/>
    <property type="match status" value="2"/>
</dbReference>
<dbReference type="InterPro" id="IPR055123">
    <property type="entry name" value="SpnB-like_Rossmann"/>
</dbReference>
<keyword evidence="2" id="KW-0597">Phosphoprotein</keyword>
<feature type="compositionally biased region" description="Low complexity" evidence="7">
    <location>
        <begin position="2686"/>
        <end position="2704"/>
    </location>
</feature>
<dbReference type="InterPro" id="IPR036736">
    <property type="entry name" value="ACP-like_sf"/>
</dbReference>
<gene>
    <name evidence="11" type="ORF">JOL79_29570</name>
</gene>
<dbReference type="SUPFAM" id="SSF52151">
    <property type="entry name" value="FabD/lysophospholipase-like"/>
    <property type="match status" value="2"/>
</dbReference>
<dbReference type="Gene3D" id="3.30.70.3290">
    <property type="match status" value="2"/>
</dbReference>
<dbReference type="PROSITE" id="PS52004">
    <property type="entry name" value="KS3_2"/>
    <property type="match status" value="2"/>
</dbReference>
<feature type="domain" description="Carrier" evidence="8">
    <location>
        <begin position="929"/>
        <end position="1004"/>
    </location>
</feature>
<dbReference type="InterPro" id="IPR049552">
    <property type="entry name" value="PKS_DH_N"/>
</dbReference>
<dbReference type="GO" id="GO:0005886">
    <property type="term" value="C:plasma membrane"/>
    <property type="evidence" value="ECO:0007669"/>
    <property type="project" value="TreeGrafter"/>
</dbReference>
<evidence type="ECO:0000256" key="6">
    <source>
        <dbReference type="PROSITE-ProRule" id="PRU01363"/>
    </source>
</evidence>
<dbReference type="GO" id="GO:0004312">
    <property type="term" value="F:fatty acid synthase activity"/>
    <property type="evidence" value="ECO:0007669"/>
    <property type="project" value="TreeGrafter"/>
</dbReference>
<dbReference type="InterPro" id="IPR014043">
    <property type="entry name" value="Acyl_transferase_dom"/>
</dbReference>
<dbReference type="GO" id="GO:0071770">
    <property type="term" value="P:DIM/DIP cell wall layer assembly"/>
    <property type="evidence" value="ECO:0007669"/>
    <property type="project" value="TreeGrafter"/>
</dbReference>
<sequence length="2912" mass="297815">MVGESLQGPGRERPGAVAVVGMACRLPQADDPAAFWRLLRGGADAVTDVPEDRWAGATGHRRGGFLADVNGFDAAFFGISPNEAAAMDPHQRLVLELAWEALESARVAPAHLRGSAAGVFLGAISNDHAALQDRRGAGTARHAYVGANRAMIANRVSYFLGLRGPSLVLDTGQSSSLVAVEMACESLRRGESAVALAGGVNLNLLGDTTDAIAGLGALSPDGRCHVFDARANGYVRGEGGALVVLKPLTAALADGDVVHAVILGGAVNNDGGGEGLTVPSGPAQAEVIRLACARAGVEPAEVRYVELHGTGTRAGDPVEAAALGAVYGPGRPQDDPLLVGSVKTNIGHLEGAAGAAGLLKVVLALKHRELPASLHFDSPPPEIPLEELRLGVVRETRAWPGDDGQEPRPLVAGVSAFGMGGTNCHLILAEPPAPCGAQNPAAQSPAVRDTAFADAAARETSAPHDVAPWVLSAREEPALREQARRLAAAAADLAPADVALSLVRTRAVFERRAVVLGPDPGTRLDALRALADGRPHDDLVTGAATGGRRAFVFPGQGSQWPGMAGELLASSPVFAARLEECAQALEPFTGFALMDVLRERPAAPGLDRVDVVQPALWAVMVALAEVWRAHGVEPDAVVGHSQGEIAAATVAGALTLSDAARVVALRGRAIGAITGGGGMMSVAAPLDVLERALPDRAGVAAYNGPRSYVVSGPRDALGELAARLDGYRTKLVPVDYASHSPEVERVRDDVLAALAPIRPVSVPTTFVSTLTGEPVDTAGLDAAYWYRSLRHPVLFAPAVRAALEIGCGLFVECSPHPVLVAGLEETADEDGADVAVVGTLRRGEGGRERILRSLARAFASGAPVDWSGPCTEPGARLADLPTYPFQRRTFGSAAPSAAPRPTADREPATPETSAEPAVSPPPGPAASREELRALVLSAAARVLGHADPTAIEPGRTFKDLGVDSVTAVELRDRLRAATGLRLPAGLLFDHPTPDRLTGHLHALLAGAGEQAVAGPSGPSGTDGDPIAIVGMGCRYPGGVTSPEDLWRLVAEAADAVGDFPADRGWDLDALFADGPVRSGTSDTGQGGFLRDAGRFDAAFFGISPREALAMDPQQRVLLEVCWEAVERAGVDPASLRGSATGVFVGAMASDYGPRLDRPAEAVEGHLLTGTALSVASGRIAYTLGLRGPAMTTDTACSSSLVSIVLAAQALRRGECSLALAGGVTVMARPGMFVEFSRQGGLAPDGRCKAFSAAADGTGWAEGAGMLLLERLSDARRNGRHVLGVIRGGAINQDGASNGLTAPNGQAQREVIRRALADARLTAGEVDAIEAHGTGTRLGDSIEADSIIAEYGAARDGGDPVWLGSLKSNIGHTQAAAGVGGVIKMVEALRRRTLPPTLHVAEPTPHVDWASGGAALLTREVRLPADRPLRAGVSSFGISGTNAHVILENAPQIEPPDGGTGGTGGIGDTGDTADGAPIVWAFSAKSAAALRAQAARLARHAAEIAGPAAETEDVPGEAAEGVPGEAAGDLAGAEAGDMVGVRAALAAAGRALARRAVFPHRAVVVAADHAELAAGLAAVAEGVPHPAVTTGVAAPDARPVFVFPGQGSQWAGMAAGLLEVSPVFRASIERCDAALRPYTGWSVTDVLRGAGVAPDLDGSEVIQPALFAVMVSLAQLWRSLGVAPAAVLGHSQGEIAAACVAGALSLEDAARVVALRARALARLGDIGGMVAVSIPAERAQALLEPWAGRLWLAVDTGPASSVVAGDADALDEFAAACDAGVQPRRVAIGYAAHTPHIEALREELLTALDGIRPRLADVEFCSSLEGRFVDAGELTPGYWFTGLRNPVRFRQAVETAAARTSVFVEVSPHPVLAGHVEDVLEAAGVPGGATGTLRRGDGGLRRLLLSAGQAWTRGAGVDWTAVLGPGRASHATLPTYPFDGTRYWLDPVGDGPSDARHPLLGPAVPVAADGGLLLSGRLSRTAAPWLADHAVDGRVLLPGTAFAELALEAAAAAGCVAVEELTLEAPLFLPDTGGAEIQLAVGGPGEDDRRSLAVFARPAGDPGEPWTRHAAAVLGAAPAAGSSTRSPTGSSTGSSTVRGASVQWPPPGAEPIDLGDLYDRLAERGYGYGPAFQGLRAAWRDGGSGDAWAEVALPEAVRGDAGRFTVHPALLDAALHLVVLDAADDPGTLLLPFAWNGVTIAARGAEILRVRLTARGGDAVALTLFDGSGAWLGEVETLALRRVPKGAGAAPVSYDLEWAEVAPSPVGAERWAVVGYGGFDAGPDLAGLDAPRYYDLASLAEISAGEVPRLVLAPCGGDPADLPYAAHDAVRQALDLVQEWLGDERFASARLVFATRPGDVASAAVWGLVRSAQSEQPGRFALAELPDGFTSWEALAAAVASGETQLRAVGGRLTAPRLAERRTPAEPADPSGSVSGAVAGAFLVTGGTGGLGALVARRLAARHGVGELVLASRRGPAAPGAAELTAELESLGVQVRVAACDVSDRAELAALLDSIPVLGGVVHAAGVLDDAVVERLSGAQVDAVLAAKADAAWHLHELTRDRPVGPFVLFSSVAGLIGTSGQGNYAAANAFLDALALDRHESGLPAVSVAWGLWDAPSGMGGTLAPADVARLARAGVAPLAAEKALELFDAALAAPGPVLVAAAWDRAGLRARAEAGELPAPLRGLVPTPARTAVPPTAPRTARTQGNTSGAVAGTGDIGGLAARMAALDEAEARAHLVGVVRGHVASVLAHDSPERIDVDRAFNELGFDSLTSVELRNRLTADSGLRLPATLVFEHPTVTALAGYLHTALAPERPSPEDALRAVADEAEAILRAAGDADDGVRGRLVTILRDTLTRLGADPAVAGAGSAPAGPRAATPEIVSASDEEIFALIDNRIMTSPLRSTSEGPDHGE</sequence>
<dbReference type="InterPro" id="IPR001227">
    <property type="entry name" value="Ac_transferase_dom_sf"/>
</dbReference>
<feature type="region of interest" description="C-terminal hotdog fold" evidence="6">
    <location>
        <begin position="2108"/>
        <end position="2248"/>
    </location>
</feature>
<keyword evidence="12" id="KW-1185">Reference proteome</keyword>
<evidence type="ECO:0000256" key="3">
    <source>
        <dbReference type="ARBA" id="ARBA00022679"/>
    </source>
</evidence>
<dbReference type="EMBL" id="JAFCNB010000024">
    <property type="protein sequence ID" value="MBP2707937.1"/>
    <property type="molecule type" value="Genomic_DNA"/>
</dbReference>
<dbReference type="Pfam" id="PF00550">
    <property type="entry name" value="PP-binding"/>
    <property type="match status" value="2"/>
</dbReference>
<dbReference type="InterPro" id="IPR016039">
    <property type="entry name" value="Thiolase-like"/>
</dbReference>
<dbReference type="PROSITE" id="PS00012">
    <property type="entry name" value="PHOSPHOPANTETHEINE"/>
    <property type="match status" value="2"/>
</dbReference>
<dbReference type="Gene3D" id="1.10.1200.10">
    <property type="entry name" value="ACP-like"/>
    <property type="match status" value="2"/>
</dbReference>
<comment type="caution">
    <text evidence="11">The sequence shown here is derived from an EMBL/GenBank/DDBJ whole genome shotgun (WGS) entry which is preliminary data.</text>
</comment>
<dbReference type="SMART" id="SM00827">
    <property type="entry name" value="PKS_AT"/>
    <property type="match status" value="2"/>
</dbReference>
<proteinExistence type="predicted"/>
<dbReference type="InterPro" id="IPR020841">
    <property type="entry name" value="PKS_Beta-ketoAc_synthase_dom"/>
</dbReference>
<evidence type="ECO:0000256" key="7">
    <source>
        <dbReference type="SAM" id="MobiDB-lite"/>
    </source>
</evidence>
<dbReference type="GO" id="GO:0006633">
    <property type="term" value="P:fatty acid biosynthetic process"/>
    <property type="evidence" value="ECO:0007669"/>
    <property type="project" value="InterPro"/>
</dbReference>
<dbReference type="Pfam" id="PF02801">
    <property type="entry name" value="Ketoacyl-synt_C"/>
    <property type="match status" value="2"/>
</dbReference>
<dbReference type="Proteomes" id="UP000674234">
    <property type="component" value="Unassembled WGS sequence"/>
</dbReference>
<dbReference type="Pfam" id="PF22953">
    <property type="entry name" value="SpnB_Rossmann"/>
    <property type="match status" value="1"/>
</dbReference>
<keyword evidence="1" id="KW-0596">Phosphopantetheine</keyword>
<dbReference type="InterPro" id="IPR057326">
    <property type="entry name" value="KR_dom"/>
</dbReference>
<evidence type="ECO:0000313" key="11">
    <source>
        <dbReference type="EMBL" id="MBP2707937.1"/>
    </source>
</evidence>
<dbReference type="SUPFAM" id="SSF53901">
    <property type="entry name" value="Thiolase-like"/>
    <property type="match status" value="2"/>
</dbReference>
<dbReference type="InterPro" id="IPR049900">
    <property type="entry name" value="PKS_mFAS_DH"/>
</dbReference>
<feature type="region of interest" description="Disordered" evidence="7">
    <location>
        <begin position="890"/>
        <end position="928"/>
    </location>
</feature>
<feature type="compositionally biased region" description="Low complexity" evidence="7">
    <location>
        <begin position="2076"/>
        <end position="2101"/>
    </location>
</feature>
<evidence type="ECO:0000259" key="8">
    <source>
        <dbReference type="PROSITE" id="PS50075"/>
    </source>
</evidence>
<feature type="domain" description="PKS/mFAS DH" evidence="10">
    <location>
        <begin position="1956"/>
        <end position="2248"/>
    </location>
</feature>
<dbReference type="SUPFAM" id="SSF47336">
    <property type="entry name" value="ACP-like"/>
    <property type="match status" value="2"/>
</dbReference>
<accession>A0A941AM33</accession>
<feature type="region of interest" description="N-terminal hotdog fold" evidence="6">
    <location>
        <begin position="1956"/>
        <end position="2080"/>
    </location>
</feature>
<keyword evidence="4" id="KW-0511">Multifunctional enzyme</keyword>
<dbReference type="PANTHER" id="PTHR43775">
    <property type="entry name" value="FATTY ACID SYNTHASE"/>
    <property type="match status" value="1"/>
</dbReference>
<evidence type="ECO:0000256" key="5">
    <source>
        <dbReference type="ARBA" id="ARBA00023315"/>
    </source>
</evidence>
<feature type="domain" description="Ketosynthase family 3 (KS3)" evidence="9">
    <location>
        <begin position="14"/>
        <end position="430"/>
    </location>
</feature>
<dbReference type="GO" id="GO:0031177">
    <property type="term" value="F:phosphopantetheine binding"/>
    <property type="evidence" value="ECO:0007669"/>
    <property type="project" value="InterPro"/>
</dbReference>
<dbReference type="GO" id="GO:0005737">
    <property type="term" value="C:cytoplasm"/>
    <property type="evidence" value="ECO:0007669"/>
    <property type="project" value="TreeGrafter"/>
</dbReference>
<name>A0A941AM33_9ACTN</name>